<dbReference type="InterPro" id="IPR045341">
    <property type="entry name" value="DUF6532"/>
</dbReference>
<dbReference type="Proteomes" id="UP000620124">
    <property type="component" value="Unassembled WGS sequence"/>
</dbReference>
<dbReference type="EMBL" id="JACAZI010000001">
    <property type="protein sequence ID" value="KAF7372553.1"/>
    <property type="molecule type" value="Genomic_DNA"/>
</dbReference>
<reference evidence="3" key="1">
    <citation type="submission" date="2020-05" db="EMBL/GenBank/DDBJ databases">
        <title>Mycena genomes resolve the evolution of fungal bioluminescence.</title>
        <authorList>
            <person name="Tsai I.J."/>
        </authorList>
    </citation>
    <scope>NUCLEOTIDE SEQUENCE</scope>
    <source>
        <strain evidence="3">CCC161011</strain>
    </source>
</reference>
<dbReference type="OrthoDB" id="3257342at2759"/>
<evidence type="ECO:0000313" key="4">
    <source>
        <dbReference type="Proteomes" id="UP000620124"/>
    </source>
</evidence>
<sequence length="310" mass="34587">MSPRLRSFRVPTGVRILAGTMAVTMLQRTTSTTTLAVFAQTLKNHGTPSVDGVLYLSPTKLGLHFAILTEGVFQTGFPSTPISEPLREPPHPHKIGLSLGTPFNRSWSRRASPTTPPAIRAQIHRAPIPPTLGTSAGDRPRGRPRAKDLDDQAKEYTICAIDRYRCSISAELFFTDHTTEPVLVHRAWDETCEELGERLPLTPVIYKLCCGELKTKVRPLAEIMYGFKSDGARFAFKDPENKKGLFKHPIFQKACNAMWFANRRDEGPSHPEIFNLLPEEALAALLTTENTIDEYLTGIRTDVPFTANEY</sequence>
<organism evidence="3 4">
    <name type="scientific">Mycena venus</name>
    <dbReference type="NCBI Taxonomy" id="2733690"/>
    <lineage>
        <taxon>Eukaryota</taxon>
        <taxon>Fungi</taxon>
        <taxon>Dikarya</taxon>
        <taxon>Basidiomycota</taxon>
        <taxon>Agaricomycotina</taxon>
        <taxon>Agaricomycetes</taxon>
        <taxon>Agaricomycetidae</taxon>
        <taxon>Agaricales</taxon>
        <taxon>Marasmiineae</taxon>
        <taxon>Mycenaceae</taxon>
        <taxon>Mycena</taxon>
    </lineage>
</organism>
<protein>
    <recommendedName>
        <fullName evidence="2">DUF6532 domain-containing protein</fullName>
    </recommendedName>
</protein>
<dbReference type="AlphaFoldDB" id="A0A8H7DHM1"/>
<evidence type="ECO:0000259" key="2">
    <source>
        <dbReference type="Pfam" id="PF20149"/>
    </source>
</evidence>
<evidence type="ECO:0000313" key="3">
    <source>
        <dbReference type="EMBL" id="KAF7372553.1"/>
    </source>
</evidence>
<evidence type="ECO:0000256" key="1">
    <source>
        <dbReference type="SAM" id="MobiDB-lite"/>
    </source>
</evidence>
<feature type="region of interest" description="Disordered" evidence="1">
    <location>
        <begin position="106"/>
        <end position="148"/>
    </location>
</feature>
<feature type="domain" description="DUF6532" evidence="2">
    <location>
        <begin position="160"/>
        <end position="310"/>
    </location>
</feature>
<dbReference type="Pfam" id="PF20149">
    <property type="entry name" value="DUF6532"/>
    <property type="match status" value="1"/>
</dbReference>
<keyword evidence="4" id="KW-1185">Reference proteome</keyword>
<comment type="caution">
    <text evidence="3">The sequence shown here is derived from an EMBL/GenBank/DDBJ whole genome shotgun (WGS) entry which is preliminary data.</text>
</comment>
<feature type="compositionally biased region" description="Basic and acidic residues" evidence="1">
    <location>
        <begin position="138"/>
        <end position="148"/>
    </location>
</feature>
<accession>A0A8H7DHM1</accession>
<proteinExistence type="predicted"/>
<gene>
    <name evidence="3" type="ORF">MVEN_00117700</name>
</gene>
<name>A0A8H7DHM1_9AGAR</name>